<accession>K3WQT5</accession>
<name>K3WQT5_GLOUD</name>
<dbReference type="EnsemblProtists" id="PYU1_T007327">
    <property type="protein sequence ID" value="PYU1_T007327"/>
    <property type="gene ID" value="PYU1_G007311"/>
</dbReference>
<dbReference type="EMBL" id="GL376629">
    <property type="status" value="NOT_ANNOTATED_CDS"/>
    <property type="molecule type" value="Genomic_DNA"/>
</dbReference>
<proteinExistence type="predicted"/>
<dbReference type="HOGENOM" id="CLU_036567_2_0_1"/>
<dbReference type="InParanoid" id="K3WQT5"/>
<evidence type="ECO:0000313" key="2">
    <source>
        <dbReference type="Proteomes" id="UP000019132"/>
    </source>
</evidence>
<reference evidence="1" key="3">
    <citation type="submission" date="2015-02" db="UniProtKB">
        <authorList>
            <consortium name="EnsemblProtists"/>
        </authorList>
    </citation>
    <scope>IDENTIFICATION</scope>
    <source>
        <strain evidence="1">DAOM BR144</strain>
    </source>
</reference>
<reference evidence="2" key="2">
    <citation type="submission" date="2010-04" db="EMBL/GenBank/DDBJ databases">
        <authorList>
            <person name="Buell R."/>
            <person name="Hamilton J."/>
            <person name="Hostetler J."/>
        </authorList>
    </citation>
    <scope>NUCLEOTIDE SEQUENCE [LARGE SCALE GENOMIC DNA]</scope>
    <source>
        <strain evidence="2">DAOM:BR144</strain>
    </source>
</reference>
<dbReference type="VEuPathDB" id="FungiDB:PYU1_G007311"/>
<keyword evidence="2" id="KW-1185">Reference proteome</keyword>
<evidence type="ECO:0000313" key="1">
    <source>
        <dbReference type="EnsemblProtists" id="PYU1_T007327"/>
    </source>
</evidence>
<organism evidence="1 2">
    <name type="scientific">Globisporangium ultimum (strain ATCC 200006 / CBS 805.95 / DAOM BR144)</name>
    <name type="common">Pythium ultimum</name>
    <dbReference type="NCBI Taxonomy" id="431595"/>
    <lineage>
        <taxon>Eukaryota</taxon>
        <taxon>Sar</taxon>
        <taxon>Stramenopiles</taxon>
        <taxon>Oomycota</taxon>
        <taxon>Peronosporomycetes</taxon>
        <taxon>Pythiales</taxon>
        <taxon>Pythiaceae</taxon>
        <taxon>Globisporangium</taxon>
    </lineage>
</organism>
<reference evidence="2" key="1">
    <citation type="journal article" date="2010" name="Genome Biol.">
        <title>Genome sequence of the necrotrophic plant pathogen Pythium ultimum reveals original pathogenicity mechanisms and effector repertoire.</title>
        <authorList>
            <person name="Levesque C.A."/>
            <person name="Brouwer H."/>
            <person name="Cano L."/>
            <person name="Hamilton J.P."/>
            <person name="Holt C."/>
            <person name="Huitema E."/>
            <person name="Raffaele S."/>
            <person name="Robideau G.P."/>
            <person name="Thines M."/>
            <person name="Win J."/>
            <person name="Zerillo M.M."/>
            <person name="Beakes G.W."/>
            <person name="Boore J.L."/>
            <person name="Busam D."/>
            <person name="Dumas B."/>
            <person name="Ferriera S."/>
            <person name="Fuerstenberg S.I."/>
            <person name="Gachon C.M."/>
            <person name="Gaulin E."/>
            <person name="Govers F."/>
            <person name="Grenville-Briggs L."/>
            <person name="Horner N."/>
            <person name="Hostetler J."/>
            <person name="Jiang R.H."/>
            <person name="Johnson J."/>
            <person name="Krajaejun T."/>
            <person name="Lin H."/>
            <person name="Meijer H.J."/>
            <person name="Moore B."/>
            <person name="Morris P."/>
            <person name="Phuntmart V."/>
            <person name="Puiu D."/>
            <person name="Shetty J."/>
            <person name="Stajich J.E."/>
            <person name="Tripathy S."/>
            <person name="Wawra S."/>
            <person name="van West P."/>
            <person name="Whitty B.R."/>
            <person name="Coutinho P.M."/>
            <person name="Henrissat B."/>
            <person name="Martin F."/>
            <person name="Thomas P.D."/>
            <person name="Tyler B.M."/>
            <person name="De Vries R.P."/>
            <person name="Kamoun S."/>
            <person name="Yandell M."/>
            <person name="Tisserat N."/>
            <person name="Buell C.R."/>
        </authorList>
    </citation>
    <scope>NUCLEOTIDE SEQUENCE</scope>
    <source>
        <strain evidence="2">DAOM:BR144</strain>
    </source>
</reference>
<dbReference type="Proteomes" id="UP000019132">
    <property type="component" value="Unassembled WGS sequence"/>
</dbReference>
<dbReference type="eggNOG" id="ENOG502SJ71">
    <property type="taxonomic scope" value="Eukaryota"/>
</dbReference>
<protein>
    <submittedName>
        <fullName evidence="1">Uncharacterized protein</fullName>
    </submittedName>
</protein>
<dbReference type="AlphaFoldDB" id="K3WQT5"/>
<sequence>MDHYIRLGADWAERQATLASLRERVLCDAKQYNAARARYLPPSESYSTVERFTSPDGDLCIANFEVCPLHGVTSVKKVYDALQFFYFHLDISFTQTSGNCVAREKPHERGLEADHTAQQRIVRTSPFGSLIESNQVVFSDYHAVDDEHGSGREFATIALDYVNEDELYPYQPAERLRQDMTATITLKTFRREQATSSSPFSDSLEDVYDVVLYRSYFTKVHKSTLNVPLETFTNAEYAVELCSKAVLRTVFDIVRELGPSSTSMLGDETGGFPIQDGHSL</sequence>